<sequence>MRSALLGLVTLLLPVPGPHPAYPRGKLAVCGEEGCQWRNFVHELTPTTSCRRHPGRTDYVPDGTKVRVRCFHEGCLQSSVPVTYWRSMHTARNLCCPTHLVRV</sequence>
<name>A0A919SKU2_9ACTN</name>
<keyword evidence="2" id="KW-1185">Reference proteome</keyword>
<evidence type="ECO:0000313" key="2">
    <source>
        <dbReference type="Proteomes" id="UP000681340"/>
    </source>
</evidence>
<dbReference type="RefSeq" id="WP_212991561.1">
    <property type="nucleotide sequence ID" value="NZ_BAABEA010000054.1"/>
</dbReference>
<evidence type="ECO:0000313" key="1">
    <source>
        <dbReference type="EMBL" id="GIM73506.1"/>
    </source>
</evidence>
<reference evidence="1" key="1">
    <citation type="submission" date="2021-03" db="EMBL/GenBank/DDBJ databases">
        <title>Whole genome shotgun sequence of Actinoplanes auranticolor NBRC 12245.</title>
        <authorList>
            <person name="Komaki H."/>
            <person name="Tamura T."/>
        </authorList>
    </citation>
    <scope>NUCLEOTIDE SEQUENCE</scope>
    <source>
        <strain evidence="1">NBRC 12245</strain>
    </source>
</reference>
<dbReference type="AlphaFoldDB" id="A0A919SKU2"/>
<dbReference type="EMBL" id="BOQL01000044">
    <property type="protein sequence ID" value="GIM73506.1"/>
    <property type="molecule type" value="Genomic_DNA"/>
</dbReference>
<dbReference type="Proteomes" id="UP000681340">
    <property type="component" value="Unassembled WGS sequence"/>
</dbReference>
<accession>A0A919SKU2</accession>
<protein>
    <submittedName>
        <fullName evidence="1">Uncharacterized protein</fullName>
    </submittedName>
</protein>
<gene>
    <name evidence="1" type="ORF">Aau02nite_56380</name>
</gene>
<organism evidence="1 2">
    <name type="scientific">Actinoplanes auranticolor</name>
    <dbReference type="NCBI Taxonomy" id="47988"/>
    <lineage>
        <taxon>Bacteria</taxon>
        <taxon>Bacillati</taxon>
        <taxon>Actinomycetota</taxon>
        <taxon>Actinomycetes</taxon>
        <taxon>Micromonosporales</taxon>
        <taxon>Micromonosporaceae</taxon>
        <taxon>Actinoplanes</taxon>
    </lineage>
</organism>
<comment type="caution">
    <text evidence="1">The sequence shown here is derived from an EMBL/GenBank/DDBJ whole genome shotgun (WGS) entry which is preliminary data.</text>
</comment>
<proteinExistence type="predicted"/>